<keyword evidence="4" id="KW-1185">Reference proteome</keyword>
<evidence type="ECO:0000256" key="2">
    <source>
        <dbReference type="SAM" id="MobiDB-lite"/>
    </source>
</evidence>
<organism evidence="3 4">
    <name type="scientific">Pangasianodon hypophthalmus</name>
    <name type="common">Striped catfish</name>
    <name type="synonym">Helicophagus hypophthalmus</name>
    <dbReference type="NCBI Taxonomy" id="310915"/>
    <lineage>
        <taxon>Eukaryota</taxon>
        <taxon>Metazoa</taxon>
        <taxon>Chordata</taxon>
        <taxon>Craniata</taxon>
        <taxon>Vertebrata</taxon>
        <taxon>Euteleostomi</taxon>
        <taxon>Actinopterygii</taxon>
        <taxon>Neopterygii</taxon>
        <taxon>Teleostei</taxon>
        <taxon>Ostariophysi</taxon>
        <taxon>Siluriformes</taxon>
        <taxon>Pangasiidae</taxon>
        <taxon>Pangasianodon</taxon>
    </lineage>
</organism>
<feature type="compositionally biased region" description="Polar residues" evidence="2">
    <location>
        <begin position="7"/>
        <end position="21"/>
    </location>
</feature>
<feature type="coiled-coil region" evidence="1">
    <location>
        <begin position="132"/>
        <end position="170"/>
    </location>
</feature>
<feature type="region of interest" description="Disordered" evidence="2">
    <location>
        <begin position="1"/>
        <end position="42"/>
    </location>
</feature>
<accession>A0A5N5PDE0</accession>
<evidence type="ECO:0000256" key="1">
    <source>
        <dbReference type="SAM" id="Coils"/>
    </source>
</evidence>
<evidence type="ECO:0000313" key="4">
    <source>
        <dbReference type="Proteomes" id="UP000327468"/>
    </source>
</evidence>
<sequence length="199" mass="23119">MTPRPSDVTSADTQDTSFSTTPKRKALKWSLENPETKKPRKKAFDNQVLFFSNASDAIKAECKDIKTALKDDGDDVIDKSMMKEEQSNKIIPTSSKDQQNFKVLYLQALEEIKQLQHKSLKQQLNKEPKEEVDSLKDEKNNLLTSYERLQKDLEDVKRENEKVMVRLEDRGVQTDFYIWNQEECATNSAETSNPRREQK</sequence>
<dbReference type="AlphaFoldDB" id="A0A5N5PDE0"/>
<name>A0A5N5PDE0_PANHP</name>
<protein>
    <submittedName>
        <fullName evidence="3">Uncharacterized protein</fullName>
    </submittedName>
</protein>
<reference evidence="3 4" key="1">
    <citation type="submission" date="2019-06" db="EMBL/GenBank/DDBJ databases">
        <title>A chromosome-scale genome assembly of the striped catfish, Pangasianodon hypophthalmus.</title>
        <authorList>
            <person name="Wen M."/>
            <person name="Zahm M."/>
            <person name="Roques C."/>
            <person name="Cabau C."/>
            <person name="Klopp C."/>
            <person name="Donnadieu C."/>
            <person name="Jouanno E."/>
            <person name="Avarre J.-C."/>
            <person name="Campet M."/>
            <person name="Ha T.T.T."/>
            <person name="Dugue R."/>
            <person name="Lampietro C."/>
            <person name="Louis A."/>
            <person name="Herpin A."/>
            <person name="Echchiki A."/>
            <person name="Berthelot C."/>
            <person name="Parey E."/>
            <person name="Roest-Crollius H."/>
            <person name="Braasch I."/>
            <person name="Postlethwait J."/>
            <person name="Bobe J."/>
            <person name="Montfort J."/>
            <person name="Bouchez O."/>
            <person name="Begum T."/>
            <person name="Schartl M."/>
            <person name="Guiguen Y."/>
        </authorList>
    </citation>
    <scope>NUCLEOTIDE SEQUENCE [LARGE SCALE GENOMIC DNA]</scope>
    <source>
        <strain evidence="3 4">Indonesia</strain>
        <tissue evidence="3">Blood</tissue>
    </source>
</reference>
<feature type="non-terminal residue" evidence="3">
    <location>
        <position position="199"/>
    </location>
</feature>
<proteinExistence type="predicted"/>
<evidence type="ECO:0000313" key="3">
    <source>
        <dbReference type="EMBL" id="KAB5576851.1"/>
    </source>
</evidence>
<gene>
    <name evidence="3" type="ORF">PHYPO_G00203270</name>
</gene>
<dbReference type="EMBL" id="VFJC01000006">
    <property type="protein sequence ID" value="KAB5576851.1"/>
    <property type="molecule type" value="Genomic_DNA"/>
</dbReference>
<keyword evidence="1" id="KW-0175">Coiled coil</keyword>
<dbReference type="Proteomes" id="UP000327468">
    <property type="component" value="Chromosome 5"/>
</dbReference>
<comment type="caution">
    <text evidence="3">The sequence shown here is derived from an EMBL/GenBank/DDBJ whole genome shotgun (WGS) entry which is preliminary data.</text>
</comment>